<organism evidence="1 2">
    <name type="scientific">Candidatus Nomurabacteria bacterium GW2011_GWA1_46_11</name>
    <dbReference type="NCBI Taxonomy" id="1618732"/>
    <lineage>
        <taxon>Bacteria</taxon>
        <taxon>Candidatus Nomuraibacteriota</taxon>
    </lineage>
</organism>
<evidence type="ECO:0000313" key="1">
    <source>
        <dbReference type="EMBL" id="KKU20611.1"/>
    </source>
</evidence>
<gene>
    <name evidence="1" type="ORF">UX31_C0034G0001</name>
</gene>
<name>A0A0G1NJI6_9BACT</name>
<reference evidence="1 2" key="1">
    <citation type="journal article" date="2015" name="Nature">
        <title>rRNA introns, odd ribosomes, and small enigmatic genomes across a large radiation of phyla.</title>
        <authorList>
            <person name="Brown C.T."/>
            <person name="Hug L.A."/>
            <person name="Thomas B.C."/>
            <person name="Sharon I."/>
            <person name="Castelle C.J."/>
            <person name="Singh A."/>
            <person name="Wilkins M.J."/>
            <person name="Williams K.H."/>
            <person name="Banfield J.F."/>
        </authorList>
    </citation>
    <scope>NUCLEOTIDE SEQUENCE [LARGE SCALE GENOMIC DNA]</scope>
</reference>
<proteinExistence type="predicted"/>
<dbReference type="EMBL" id="LCLS01000034">
    <property type="protein sequence ID" value="KKU20611.1"/>
    <property type="molecule type" value="Genomic_DNA"/>
</dbReference>
<comment type="caution">
    <text evidence="1">The sequence shown here is derived from an EMBL/GenBank/DDBJ whole genome shotgun (WGS) entry which is preliminary data.</text>
</comment>
<accession>A0A0G1NJI6</accession>
<evidence type="ECO:0000313" key="2">
    <source>
        <dbReference type="Proteomes" id="UP000034107"/>
    </source>
</evidence>
<dbReference type="Proteomes" id="UP000034107">
    <property type="component" value="Unassembled WGS sequence"/>
</dbReference>
<protein>
    <submittedName>
        <fullName evidence="1">Uncharacterized protein</fullName>
    </submittedName>
</protein>
<sequence length="162" mass="18567">MRGFVFGNDRSTRENSVRALRSQSSGVGEVTVCGNFRQLRDALLTRSSESEPDIVVLTHQKIENSLGIFRQFETIAKFTSQRGLRSLLKGVVFLIHSHSEGDMRKIGEFQSRAGRPWMNIFPLTYNEITDAEALGKLIERRLEYRDTDDYSPKDRGDLGRRR</sequence>
<dbReference type="AlphaFoldDB" id="A0A0G1NJI6"/>